<reference evidence="2" key="1">
    <citation type="submission" date="2016-10" db="EMBL/GenBank/DDBJ databases">
        <authorList>
            <person name="Varghese N."/>
            <person name="Submissions S."/>
        </authorList>
    </citation>
    <scope>NUCLEOTIDE SEQUENCE [LARGE SCALE GENOMIC DNA]</scope>
    <source>
        <strain evidence="2">B4,CECT 8067,JCM 17497</strain>
    </source>
</reference>
<dbReference type="Proteomes" id="UP000198882">
    <property type="component" value="Unassembled WGS sequence"/>
</dbReference>
<evidence type="ECO:0000313" key="1">
    <source>
        <dbReference type="EMBL" id="SDK26644.1"/>
    </source>
</evidence>
<proteinExistence type="predicted"/>
<organism evidence="1 2">
    <name type="scientific">Natronorubrum texcoconense</name>
    <dbReference type="NCBI Taxonomy" id="1095776"/>
    <lineage>
        <taxon>Archaea</taxon>
        <taxon>Methanobacteriati</taxon>
        <taxon>Methanobacteriota</taxon>
        <taxon>Stenosarchaea group</taxon>
        <taxon>Halobacteria</taxon>
        <taxon>Halobacteriales</taxon>
        <taxon>Natrialbaceae</taxon>
        <taxon>Natronorubrum</taxon>
    </lineage>
</organism>
<keyword evidence="2" id="KW-1185">Reference proteome</keyword>
<dbReference type="RefSeq" id="WP_175529301.1">
    <property type="nucleotide sequence ID" value="NZ_FNFE01000003.1"/>
</dbReference>
<name>A0A1G9AIJ3_9EURY</name>
<dbReference type="Pfam" id="PF24433">
    <property type="entry name" value="DUF7556"/>
    <property type="match status" value="1"/>
</dbReference>
<dbReference type="InterPro" id="IPR055978">
    <property type="entry name" value="DUF7556"/>
</dbReference>
<dbReference type="STRING" id="1095776.SAMN04515672_2739"/>
<dbReference type="AlphaFoldDB" id="A0A1G9AIJ3"/>
<sequence length="57" mass="6201">MTLEAEAVGSQLEDDGDVVAAVDEIDGQSHLVIADIARDETWLSMVERDAASLEAWR</sequence>
<dbReference type="OrthoDB" id="262340at2157"/>
<accession>A0A1G9AIJ3</accession>
<dbReference type="EMBL" id="FNFE01000003">
    <property type="protein sequence ID" value="SDK26644.1"/>
    <property type="molecule type" value="Genomic_DNA"/>
</dbReference>
<gene>
    <name evidence="1" type="ORF">SAMN04515672_2739</name>
</gene>
<evidence type="ECO:0000313" key="2">
    <source>
        <dbReference type="Proteomes" id="UP000198882"/>
    </source>
</evidence>
<protein>
    <submittedName>
        <fullName evidence="1">Uncharacterized protein</fullName>
    </submittedName>
</protein>